<proteinExistence type="predicted"/>
<keyword evidence="5" id="KW-1185">Reference proteome</keyword>
<dbReference type="EMBL" id="AZNH01000088">
    <property type="protein sequence ID" value="KID82411.1"/>
    <property type="molecule type" value="Genomic_DNA"/>
</dbReference>
<dbReference type="Proteomes" id="UP000031192">
    <property type="component" value="Unassembled WGS sequence"/>
</dbReference>
<dbReference type="AlphaFoldDB" id="A0A0B4GY16"/>
<dbReference type="SUPFAM" id="SSF48403">
    <property type="entry name" value="Ankyrin repeat"/>
    <property type="match status" value="1"/>
</dbReference>
<dbReference type="InterPro" id="IPR050745">
    <property type="entry name" value="Multifunctional_regulatory"/>
</dbReference>
<dbReference type="InterPro" id="IPR036770">
    <property type="entry name" value="Ankyrin_rpt-contain_sf"/>
</dbReference>
<dbReference type="Gene3D" id="1.25.40.20">
    <property type="entry name" value="Ankyrin repeat-containing domain"/>
    <property type="match status" value="1"/>
</dbReference>
<keyword evidence="1" id="KW-0677">Repeat</keyword>
<organism evidence="4 5">
    <name type="scientific">Metarhizium guizhouense (strain ARSEF 977)</name>
    <dbReference type="NCBI Taxonomy" id="1276136"/>
    <lineage>
        <taxon>Eukaryota</taxon>
        <taxon>Fungi</taxon>
        <taxon>Dikarya</taxon>
        <taxon>Ascomycota</taxon>
        <taxon>Pezizomycotina</taxon>
        <taxon>Sordariomycetes</taxon>
        <taxon>Hypocreomycetidae</taxon>
        <taxon>Hypocreales</taxon>
        <taxon>Clavicipitaceae</taxon>
        <taxon>Metarhizium</taxon>
    </lineage>
</organism>
<evidence type="ECO:0000313" key="4">
    <source>
        <dbReference type="EMBL" id="KID82411.1"/>
    </source>
</evidence>
<sequence length="319" mass="34729">MGIMSNELGSPSQSRKLEEQAQKLVDASSAGDIPHLEALLAGVQDFNRDPAHLPTDGFLLQTAAKQGHAECIRFLFERLPGCRARPNKRWDPLLPDGYSYADIPDKWHVYEDGVIHEAIGGKDPVGLFRVFFDCGMNPNVGLGYAGSPLAQAVSSNQLPLTEYLLSRGADPNGTYMSHSLLGVAARQSTDDVLRALVGHGALVAGSQALQQAAHYWRARTAETLLRHGADINEVFTREQYDDSMQLVRLPLGGALHFAVEDGMRGAGPAEQSDFVRFLLGRGARTDLVNDRGETPVQMAERLGKTSIVDVLNRGAWTRS</sequence>
<dbReference type="PANTHER" id="PTHR24189:SF50">
    <property type="entry name" value="ANKYRIN REPEAT AND SOCS BOX PROTEIN 2"/>
    <property type="match status" value="1"/>
</dbReference>
<gene>
    <name evidence="4" type="ORF">MGU_10258</name>
</gene>
<dbReference type="InterPro" id="IPR002110">
    <property type="entry name" value="Ankyrin_rpt"/>
</dbReference>
<name>A0A0B4GY16_METGA</name>
<feature type="region of interest" description="Disordered" evidence="3">
    <location>
        <begin position="1"/>
        <end position="23"/>
    </location>
</feature>
<keyword evidence="2" id="KW-0040">ANK repeat</keyword>
<dbReference type="OrthoDB" id="20872at2759"/>
<accession>A0A0B4GY16</accession>
<evidence type="ECO:0000256" key="1">
    <source>
        <dbReference type="ARBA" id="ARBA00022737"/>
    </source>
</evidence>
<dbReference type="Pfam" id="PF12796">
    <property type="entry name" value="Ank_2"/>
    <property type="match status" value="1"/>
</dbReference>
<protein>
    <submittedName>
        <fullName evidence="4">Ankyrin repeat protein</fullName>
    </submittedName>
</protein>
<evidence type="ECO:0000256" key="2">
    <source>
        <dbReference type="ARBA" id="ARBA00023043"/>
    </source>
</evidence>
<evidence type="ECO:0000256" key="3">
    <source>
        <dbReference type="SAM" id="MobiDB-lite"/>
    </source>
</evidence>
<reference evidence="4 5" key="1">
    <citation type="journal article" date="2014" name="Proc. Natl. Acad. Sci. U.S.A.">
        <title>Trajectory and genomic determinants of fungal-pathogen speciation and host adaptation.</title>
        <authorList>
            <person name="Hu X."/>
            <person name="Xiao G."/>
            <person name="Zheng P."/>
            <person name="Shang Y."/>
            <person name="Su Y."/>
            <person name="Zhang X."/>
            <person name="Liu X."/>
            <person name="Zhan S."/>
            <person name="St Leger R.J."/>
            <person name="Wang C."/>
        </authorList>
    </citation>
    <scope>NUCLEOTIDE SEQUENCE [LARGE SCALE GENOMIC DNA]</scope>
    <source>
        <strain evidence="4 5">ARSEF 977</strain>
    </source>
</reference>
<dbReference type="HOGENOM" id="CLU_874594_0_0_1"/>
<evidence type="ECO:0000313" key="5">
    <source>
        <dbReference type="Proteomes" id="UP000031192"/>
    </source>
</evidence>
<comment type="caution">
    <text evidence="4">The sequence shown here is derived from an EMBL/GenBank/DDBJ whole genome shotgun (WGS) entry which is preliminary data.</text>
</comment>
<dbReference type="PANTHER" id="PTHR24189">
    <property type="entry name" value="MYOTROPHIN"/>
    <property type="match status" value="1"/>
</dbReference>